<keyword evidence="6" id="KW-0539">Nucleus</keyword>
<reference evidence="10" key="2">
    <citation type="submission" date="2025-08" db="UniProtKB">
        <authorList>
            <consortium name="Ensembl"/>
        </authorList>
    </citation>
    <scope>IDENTIFICATION</scope>
</reference>
<evidence type="ECO:0000256" key="8">
    <source>
        <dbReference type="SAM" id="MobiDB-lite"/>
    </source>
</evidence>
<feature type="domain" description="C2H2-type" evidence="9">
    <location>
        <begin position="392"/>
        <end position="419"/>
    </location>
</feature>
<reference evidence="10" key="3">
    <citation type="submission" date="2025-09" db="UniProtKB">
        <authorList>
            <consortium name="Ensembl"/>
        </authorList>
    </citation>
    <scope>IDENTIFICATION</scope>
</reference>
<dbReference type="FunCoup" id="H3D6G4">
    <property type="interactions" value="64"/>
</dbReference>
<evidence type="ECO:0000256" key="5">
    <source>
        <dbReference type="ARBA" id="ARBA00022833"/>
    </source>
</evidence>
<evidence type="ECO:0000313" key="11">
    <source>
        <dbReference type="Proteomes" id="UP000007303"/>
    </source>
</evidence>
<dbReference type="FunFam" id="3.30.160.60:FF:000100">
    <property type="entry name" value="Zinc finger 45-like"/>
    <property type="match status" value="1"/>
</dbReference>
<protein>
    <recommendedName>
        <fullName evidence="9">C2H2-type domain-containing protein</fullName>
    </recommendedName>
</protein>
<dbReference type="OMA" id="ANDRAPM"/>
<dbReference type="InterPro" id="IPR050331">
    <property type="entry name" value="Zinc_finger"/>
</dbReference>
<dbReference type="GO" id="GO:0010468">
    <property type="term" value="P:regulation of gene expression"/>
    <property type="evidence" value="ECO:0007669"/>
    <property type="project" value="TreeGrafter"/>
</dbReference>
<keyword evidence="3" id="KW-0677">Repeat</keyword>
<dbReference type="GO" id="GO:0008270">
    <property type="term" value="F:zinc ion binding"/>
    <property type="evidence" value="ECO:0007669"/>
    <property type="project" value="UniProtKB-KW"/>
</dbReference>
<dbReference type="Proteomes" id="UP000007303">
    <property type="component" value="Unassembled WGS sequence"/>
</dbReference>
<dbReference type="InterPro" id="IPR013087">
    <property type="entry name" value="Znf_C2H2_type"/>
</dbReference>
<dbReference type="Pfam" id="PF00096">
    <property type="entry name" value="zf-C2H2"/>
    <property type="match status" value="4"/>
</dbReference>
<dbReference type="PROSITE" id="PS00028">
    <property type="entry name" value="ZINC_FINGER_C2H2_1"/>
    <property type="match status" value="4"/>
</dbReference>
<dbReference type="InParanoid" id="H3D6G4"/>
<dbReference type="GO" id="GO:0005634">
    <property type="term" value="C:nucleus"/>
    <property type="evidence" value="ECO:0007669"/>
    <property type="project" value="UniProtKB-SubCell"/>
</dbReference>
<keyword evidence="4 7" id="KW-0863">Zinc-finger</keyword>
<evidence type="ECO:0000256" key="6">
    <source>
        <dbReference type="ARBA" id="ARBA00023242"/>
    </source>
</evidence>
<organism evidence="10 11">
    <name type="scientific">Tetraodon nigroviridis</name>
    <name type="common">Spotted green pufferfish</name>
    <name type="synonym">Chelonodon nigroviridis</name>
    <dbReference type="NCBI Taxonomy" id="99883"/>
    <lineage>
        <taxon>Eukaryota</taxon>
        <taxon>Metazoa</taxon>
        <taxon>Chordata</taxon>
        <taxon>Craniata</taxon>
        <taxon>Vertebrata</taxon>
        <taxon>Euteleostomi</taxon>
        <taxon>Actinopterygii</taxon>
        <taxon>Neopterygii</taxon>
        <taxon>Teleostei</taxon>
        <taxon>Neoteleostei</taxon>
        <taxon>Acanthomorphata</taxon>
        <taxon>Eupercaria</taxon>
        <taxon>Tetraodontiformes</taxon>
        <taxon>Tetradontoidea</taxon>
        <taxon>Tetraodontidae</taxon>
        <taxon>Tetraodon</taxon>
    </lineage>
</organism>
<dbReference type="FunFam" id="3.30.160.60:FF:000774">
    <property type="entry name" value="Zinc finger protein"/>
    <property type="match status" value="1"/>
</dbReference>
<name>H3D6G4_TETNG</name>
<reference evidence="11" key="1">
    <citation type="journal article" date="2004" name="Nature">
        <title>Genome duplication in the teleost fish Tetraodon nigroviridis reveals the early vertebrate proto-karyotype.</title>
        <authorList>
            <person name="Jaillon O."/>
            <person name="Aury J.-M."/>
            <person name="Brunet F."/>
            <person name="Petit J.-L."/>
            <person name="Stange-Thomann N."/>
            <person name="Mauceli E."/>
            <person name="Bouneau L."/>
            <person name="Fischer C."/>
            <person name="Ozouf-Costaz C."/>
            <person name="Bernot A."/>
            <person name="Nicaud S."/>
            <person name="Jaffe D."/>
            <person name="Fisher S."/>
            <person name="Lutfalla G."/>
            <person name="Dossat C."/>
            <person name="Segurens B."/>
            <person name="Dasilva C."/>
            <person name="Salanoubat M."/>
            <person name="Levy M."/>
            <person name="Boudet N."/>
            <person name="Castellano S."/>
            <person name="Anthouard V."/>
            <person name="Jubin C."/>
            <person name="Castelli V."/>
            <person name="Katinka M."/>
            <person name="Vacherie B."/>
            <person name="Biemont C."/>
            <person name="Skalli Z."/>
            <person name="Cattolico L."/>
            <person name="Poulain J."/>
            <person name="De Berardinis V."/>
            <person name="Cruaud C."/>
            <person name="Duprat S."/>
            <person name="Brottier P."/>
            <person name="Coutanceau J.-P."/>
            <person name="Gouzy J."/>
            <person name="Parra G."/>
            <person name="Lardier G."/>
            <person name="Chapple C."/>
            <person name="McKernan K.J."/>
            <person name="McEwan P."/>
            <person name="Bosak S."/>
            <person name="Kellis M."/>
            <person name="Volff J.-N."/>
            <person name="Guigo R."/>
            <person name="Zody M.C."/>
            <person name="Mesirov J."/>
            <person name="Lindblad-Toh K."/>
            <person name="Birren B."/>
            <person name="Nusbaum C."/>
            <person name="Kahn D."/>
            <person name="Robinson-Rechavi M."/>
            <person name="Laudet V."/>
            <person name="Schachter V."/>
            <person name="Quetier F."/>
            <person name="Saurin W."/>
            <person name="Scarpelli C."/>
            <person name="Wincker P."/>
            <person name="Lander E.S."/>
            <person name="Weissenbach J."/>
            <person name="Roest Crollius H."/>
        </authorList>
    </citation>
    <scope>NUCLEOTIDE SEQUENCE [LARGE SCALE GENOMIC DNA]</scope>
</reference>
<evidence type="ECO:0000313" key="10">
    <source>
        <dbReference type="Ensembl" id="ENSTNIP00000016104.1"/>
    </source>
</evidence>
<evidence type="ECO:0000259" key="9">
    <source>
        <dbReference type="PROSITE" id="PS50157"/>
    </source>
</evidence>
<dbReference type="SUPFAM" id="SSF57667">
    <property type="entry name" value="beta-beta-alpha zinc fingers"/>
    <property type="match status" value="2"/>
</dbReference>
<comment type="subcellular location">
    <subcellularLocation>
        <location evidence="1">Nucleus</location>
    </subcellularLocation>
</comment>
<dbReference type="Ensembl" id="ENSTNIT00000016315.1">
    <property type="protein sequence ID" value="ENSTNIP00000016104.1"/>
    <property type="gene ID" value="ENSTNIG00000013122.1"/>
</dbReference>
<dbReference type="FunFam" id="3.30.160.60:FF:002343">
    <property type="entry name" value="Zinc finger protein 33A"/>
    <property type="match status" value="1"/>
</dbReference>
<evidence type="ECO:0000256" key="2">
    <source>
        <dbReference type="ARBA" id="ARBA00022723"/>
    </source>
</evidence>
<accession>H3D6G4</accession>
<feature type="region of interest" description="Disordered" evidence="8">
    <location>
        <begin position="173"/>
        <end position="209"/>
    </location>
</feature>
<dbReference type="SMART" id="SM00355">
    <property type="entry name" value="ZnF_C2H2"/>
    <property type="match status" value="4"/>
</dbReference>
<keyword evidence="11" id="KW-1185">Reference proteome</keyword>
<feature type="domain" description="C2H2-type" evidence="9">
    <location>
        <begin position="364"/>
        <end position="391"/>
    </location>
</feature>
<sequence>MLTGLFVVVGFRHQYCQGLLLIRRVWEAAKGSTSTDMPPGSINLESQLLSIMDVLVKTAVSEISQLFSENSASLCMQLTQSLRENEAMRTRMSVMRSELFSLRLQTRNNRPASRFSQLKGIVPKPRAKPKVFIKLPVLENAASGSAQLENKPSAVQTRQKDVETEDVILIKDEDDVGECEAAADQKHSGHKSDQEDDGTGSLDLQSSCPADTGEELRILSVHGRGEGPLQDMEDGLFPSSELENFSSLSPYHNVTHDSLLNFPRGAADRVPMMESRQDKGDEVIRNSQQENQSTQMAAAVGDTLFVGADSQTGHPSDVSQFPQQPNIFIPSDPQNLDCSFCGKHFTSPTDLIAHRATHMSKNPRICSYCGKSFFKKNSLTIHLRIHTGEKPYACTQCGKRFTHSGSLKIHLRTHSGEKPYTCKQCSASFNNLSNLRRHMVTHSTFEI</sequence>
<dbReference type="GeneTree" id="ENSGT01150000286952"/>
<dbReference type="PANTHER" id="PTHR16515:SF49">
    <property type="entry name" value="GASTRULA ZINC FINGER PROTEIN XLCGF49.1-LIKE-RELATED"/>
    <property type="match status" value="1"/>
</dbReference>
<evidence type="ECO:0000256" key="3">
    <source>
        <dbReference type="ARBA" id="ARBA00022737"/>
    </source>
</evidence>
<dbReference type="HOGENOM" id="CLU_612443_0_0_1"/>
<feature type="compositionally biased region" description="Basic and acidic residues" evidence="8">
    <location>
        <begin position="183"/>
        <end position="193"/>
    </location>
</feature>
<dbReference type="InterPro" id="IPR036236">
    <property type="entry name" value="Znf_C2H2_sf"/>
</dbReference>
<dbReference type="PANTHER" id="PTHR16515">
    <property type="entry name" value="PR DOMAIN ZINC FINGER PROTEIN"/>
    <property type="match status" value="1"/>
</dbReference>
<evidence type="ECO:0000256" key="7">
    <source>
        <dbReference type="PROSITE-ProRule" id="PRU00042"/>
    </source>
</evidence>
<evidence type="ECO:0000256" key="4">
    <source>
        <dbReference type="ARBA" id="ARBA00022771"/>
    </source>
</evidence>
<feature type="domain" description="C2H2-type" evidence="9">
    <location>
        <begin position="420"/>
        <end position="443"/>
    </location>
</feature>
<dbReference type="Gene3D" id="3.30.160.60">
    <property type="entry name" value="Classic Zinc Finger"/>
    <property type="match status" value="4"/>
</dbReference>
<keyword evidence="2" id="KW-0479">Metal-binding</keyword>
<keyword evidence="5" id="KW-0862">Zinc</keyword>
<feature type="domain" description="C2H2-type" evidence="9">
    <location>
        <begin position="336"/>
        <end position="363"/>
    </location>
</feature>
<dbReference type="AlphaFoldDB" id="H3D6G4"/>
<dbReference type="PROSITE" id="PS50157">
    <property type="entry name" value="ZINC_FINGER_C2H2_2"/>
    <property type="match status" value="4"/>
</dbReference>
<evidence type="ECO:0000256" key="1">
    <source>
        <dbReference type="ARBA" id="ARBA00004123"/>
    </source>
</evidence>
<proteinExistence type="predicted"/>